<keyword evidence="5 6" id="KW-0472">Membrane</keyword>
<dbReference type="GO" id="GO:0005886">
    <property type="term" value="C:plasma membrane"/>
    <property type="evidence" value="ECO:0007669"/>
    <property type="project" value="UniProtKB-SubCell"/>
</dbReference>
<feature type="transmembrane region" description="Helical" evidence="6">
    <location>
        <begin position="12"/>
        <end position="32"/>
    </location>
</feature>
<feature type="transmembrane region" description="Helical" evidence="6">
    <location>
        <begin position="220"/>
        <end position="244"/>
    </location>
</feature>
<feature type="transmembrane region" description="Helical" evidence="6">
    <location>
        <begin position="38"/>
        <end position="58"/>
    </location>
</feature>
<feature type="transmembrane region" description="Helical" evidence="6">
    <location>
        <begin position="370"/>
        <end position="392"/>
    </location>
</feature>
<sequence length="452" mass="48774">MSEKKLGFIEAFSIGVGGMVGGGIFAVLGLTISLSGGAAPIAFGIAGLIALVSVYSYVKLSLRYPSEGGTIEFIVQGFGNGIFSALVNNLMLISYVIMLALYAYAFGSYGSALLIGSDEEWLHKSLSAGVIVVFAMINLMGSFLTGKAEDVMVFIKIAILILFVGAGFLTIDVTRMEPSTWTSPTSIATGGLMIFLAFEGFELIANTARDVKEPQKNLPLAYYTSVIFVILLYISVAAVAVGNLSLEEAKKANDYVLAIAAEPFFGKAGFSIIAIAAMLSTASAINATLYGGGRVSYFIAKLGELPRSFEYRIKNGYEGTIILALLSIIFTISFDLQSISVAGSAGFLLIFALVNLANFRLYKETKSNRFLSFVGFLISVVALIVLLGYNAIYDPHSLISSGIVISTVAMFTYIYYKLEHRKTLSRYTDKALEKDEGKNRYLKIHPLRVDIE</sequence>
<dbReference type="PANTHER" id="PTHR42770:SF11">
    <property type="entry name" value="INNER MEMBRANE TRANSPORT PROTEIN YBAT"/>
    <property type="match status" value="1"/>
</dbReference>
<evidence type="ECO:0000256" key="2">
    <source>
        <dbReference type="ARBA" id="ARBA00022475"/>
    </source>
</evidence>
<dbReference type="EMBL" id="FPHB01000022">
    <property type="protein sequence ID" value="SFV53401.1"/>
    <property type="molecule type" value="Genomic_DNA"/>
</dbReference>
<keyword evidence="4 6" id="KW-1133">Transmembrane helix</keyword>
<gene>
    <name evidence="8" type="ORF">MNB_SM-3-265</name>
    <name evidence="7" type="ORF">MNB_SM-7-916</name>
</gene>
<feature type="transmembrane region" description="Helical" evidence="6">
    <location>
        <begin position="398"/>
        <end position="416"/>
    </location>
</feature>
<dbReference type="GO" id="GO:0022857">
    <property type="term" value="F:transmembrane transporter activity"/>
    <property type="evidence" value="ECO:0007669"/>
    <property type="project" value="InterPro"/>
</dbReference>
<comment type="subcellular location">
    <subcellularLocation>
        <location evidence="1">Cell membrane</location>
        <topology evidence="1">Multi-pass membrane protein</topology>
    </subcellularLocation>
</comment>
<proteinExistence type="predicted"/>
<evidence type="ECO:0000313" key="8">
    <source>
        <dbReference type="EMBL" id="SFV75218.1"/>
    </source>
</evidence>
<evidence type="ECO:0000256" key="6">
    <source>
        <dbReference type="SAM" id="Phobius"/>
    </source>
</evidence>
<feature type="transmembrane region" description="Helical" evidence="6">
    <location>
        <begin position="191"/>
        <end position="208"/>
    </location>
</feature>
<evidence type="ECO:0000256" key="1">
    <source>
        <dbReference type="ARBA" id="ARBA00004651"/>
    </source>
</evidence>
<evidence type="ECO:0000313" key="7">
    <source>
        <dbReference type="EMBL" id="SFV53401.1"/>
    </source>
</evidence>
<evidence type="ECO:0000256" key="3">
    <source>
        <dbReference type="ARBA" id="ARBA00022692"/>
    </source>
</evidence>
<keyword evidence="3 6" id="KW-0812">Transmembrane</keyword>
<reference evidence="8" key="1">
    <citation type="submission" date="2016-10" db="EMBL/GenBank/DDBJ databases">
        <authorList>
            <person name="de Groot N.N."/>
        </authorList>
    </citation>
    <scope>NUCLEOTIDE SEQUENCE</scope>
</reference>
<feature type="transmembrane region" description="Helical" evidence="6">
    <location>
        <begin position="151"/>
        <end position="171"/>
    </location>
</feature>
<feature type="transmembrane region" description="Helical" evidence="6">
    <location>
        <begin position="316"/>
        <end position="333"/>
    </location>
</feature>
<dbReference type="PANTHER" id="PTHR42770">
    <property type="entry name" value="AMINO ACID TRANSPORTER-RELATED"/>
    <property type="match status" value="1"/>
</dbReference>
<feature type="transmembrane region" description="Helical" evidence="6">
    <location>
        <begin position="78"/>
        <end position="105"/>
    </location>
</feature>
<accession>A0A1W1D3R4</accession>
<dbReference type="EMBL" id="FPHP01000022">
    <property type="protein sequence ID" value="SFV75218.1"/>
    <property type="molecule type" value="Genomic_DNA"/>
</dbReference>
<dbReference type="Gene3D" id="1.20.1740.10">
    <property type="entry name" value="Amino acid/polyamine transporter I"/>
    <property type="match status" value="1"/>
</dbReference>
<dbReference type="AlphaFoldDB" id="A0A1W1D3R4"/>
<keyword evidence="2" id="KW-1003">Cell membrane</keyword>
<feature type="transmembrane region" description="Helical" evidence="6">
    <location>
        <begin position="339"/>
        <end position="358"/>
    </location>
</feature>
<name>A0A1W1D3R4_9ZZZZ</name>
<feature type="transmembrane region" description="Helical" evidence="6">
    <location>
        <begin position="264"/>
        <end position="289"/>
    </location>
</feature>
<dbReference type="PIRSF" id="PIRSF006060">
    <property type="entry name" value="AA_transporter"/>
    <property type="match status" value="1"/>
</dbReference>
<evidence type="ECO:0000256" key="4">
    <source>
        <dbReference type="ARBA" id="ARBA00022989"/>
    </source>
</evidence>
<dbReference type="Pfam" id="PF13520">
    <property type="entry name" value="AA_permease_2"/>
    <property type="match status" value="1"/>
</dbReference>
<evidence type="ECO:0000256" key="5">
    <source>
        <dbReference type="ARBA" id="ARBA00023136"/>
    </source>
</evidence>
<dbReference type="InterPro" id="IPR002293">
    <property type="entry name" value="AA/rel_permease1"/>
</dbReference>
<protein>
    <submittedName>
        <fullName evidence="8">Amino acid transporter</fullName>
    </submittedName>
</protein>
<feature type="transmembrane region" description="Helical" evidence="6">
    <location>
        <begin position="125"/>
        <end position="144"/>
    </location>
</feature>
<dbReference type="InterPro" id="IPR050367">
    <property type="entry name" value="APC_superfamily"/>
</dbReference>
<organism evidence="8">
    <name type="scientific">hydrothermal vent metagenome</name>
    <dbReference type="NCBI Taxonomy" id="652676"/>
    <lineage>
        <taxon>unclassified sequences</taxon>
        <taxon>metagenomes</taxon>
        <taxon>ecological metagenomes</taxon>
    </lineage>
</organism>